<dbReference type="Gramene" id="Pp3c15_16440V3.2">
    <property type="protein sequence ID" value="Pp3c15_16440V3.2"/>
    <property type="gene ID" value="Pp3c15_16440"/>
</dbReference>
<evidence type="ECO:0000313" key="2">
    <source>
        <dbReference type="EMBL" id="PNR39542.1"/>
    </source>
</evidence>
<dbReference type="InParanoid" id="A0A2K1JDE2"/>
<dbReference type="AlphaFoldDB" id="A0A2K1JDE2"/>
<proteinExistence type="predicted"/>
<reference evidence="2 4" key="2">
    <citation type="journal article" date="2018" name="Plant J.">
        <title>The Physcomitrella patens chromosome-scale assembly reveals moss genome structure and evolution.</title>
        <authorList>
            <person name="Lang D."/>
            <person name="Ullrich K.K."/>
            <person name="Murat F."/>
            <person name="Fuchs J."/>
            <person name="Jenkins J."/>
            <person name="Haas F.B."/>
            <person name="Piednoel M."/>
            <person name="Gundlach H."/>
            <person name="Van Bel M."/>
            <person name="Meyberg R."/>
            <person name="Vives C."/>
            <person name="Morata J."/>
            <person name="Symeonidi A."/>
            <person name="Hiss M."/>
            <person name="Muchero W."/>
            <person name="Kamisugi Y."/>
            <person name="Saleh O."/>
            <person name="Blanc G."/>
            <person name="Decker E.L."/>
            <person name="van Gessel N."/>
            <person name="Grimwood J."/>
            <person name="Hayes R.D."/>
            <person name="Graham S.W."/>
            <person name="Gunter L.E."/>
            <person name="McDaniel S.F."/>
            <person name="Hoernstein S.N.W."/>
            <person name="Larsson A."/>
            <person name="Li F.W."/>
            <person name="Perroud P.F."/>
            <person name="Phillips J."/>
            <person name="Ranjan P."/>
            <person name="Rokshar D.S."/>
            <person name="Rothfels C.J."/>
            <person name="Schneider L."/>
            <person name="Shu S."/>
            <person name="Stevenson D.W."/>
            <person name="Thummler F."/>
            <person name="Tillich M."/>
            <person name="Villarreal Aguilar J.C."/>
            <person name="Widiez T."/>
            <person name="Wong G.K."/>
            <person name="Wymore A."/>
            <person name="Zhang Y."/>
            <person name="Zimmer A.D."/>
            <person name="Quatrano R.S."/>
            <person name="Mayer K.F.X."/>
            <person name="Goodstein D."/>
            <person name="Casacuberta J.M."/>
            <person name="Vandepoele K."/>
            <person name="Reski R."/>
            <person name="Cuming A.C."/>
            <person name="Tuskan G.A."/>
            <person name="Maumus F."/>
            <person name="Salse J."/>
            <person name="Schmutz J."/>
            <person name="Rensing S.A."/>
        </authorList>
    </citation>
    <scope>NUCLEOTIDE SEQUENCE [LARGE SCALE GENOMIC DNA]</scope>
    <source>
        <strain evidence="3 4">cv. Gransden 2004</strain>
    </source>
</reference>
<dbReference type="EnsemblPlants" id="Pp3c15_16000V3.1">
    <property type="protein sequence ID" value="Pp3c15_16000V3.1"/>
    <property type="gene ID" value="Pp3c15_16000"/>
</dbReference>
<dbReference type="EnsemblPlants" id="Pp3c15_16440V3.1">
    <property type="protein sequence ID" value="Pp3c15_16440V3.1"/>
    <property type="gene ID" value="Pp3c15_16440"/>
</dbReference>
<accession>A0A2K1JDE2</accession>
<reference evidence="2 4" key="1">
    <citation type="journal article" date="2008" name="Science">
        <title>The Physcomitrella genome reveals evolutionary insights into the conquest of land by plants.</title>
        <authorList>
            <person name="Rensing S."/>
            <person name="Lang D."/>
            <person name="Zimmer A."/>
            <person name="Terry A."/>
            <person name="Salamov A."/>
            <person name="Shapiro H."/>
            <person name="Nishiyama T."/>
            <person name="Perroud P.-F."/>
            <person name="Lindquist E."/>
            <person name="Kamisugi Y."/>
            <person name="Tanahashi T."/>
            <person name="Sakakibara K."/>
            <person name="Fujita T."/>
            <person name="Oishi K."/>
            <person name="Shin-I T."/>
            <person name="Kuroki Y."/>
            <person name="Toyoda A."/>
            <person name="Suzuki Y."/>
            <person name="Hashimoto A."/>
            <person name="Yamaguchi K."/>
            <person name="Sugano A."/>
            <person name="Kohara Y."/>
            <person name="Fujiyama A."/>
            <person name="Anterola A."/>
            <person name="Aoki S."/>
            <person name="Ashton N."/>
            <person name="Barbazuk W.B."/>
            <person name="Barker E."/>
            <person name="Bennetzen J."/>
            <person name="Bezanilla M."/>
            <person name="Blankenship R."/>
            <person name="Cho S.H."/>
            <person name="Dutcher S."/>
            <person name="Estelle M."/>
            <person name="Fawcett J.A."/>
            <person name="Gundlach H."/>
            <person name="Hanada K."/>
            <person name="Heyl A."/>
            <person name="Hicks K.A."/>
            <person name="Hugh J."/>
            <person name="Lohr M."/>
            <person name="Mayer K."/>
            <person name="Melkozernov A."/>
            <person name="Murata T."/>
            <person name="Nelson D."/>
            <person name="Pils B."/>
            <person name="Prigge M."/>
            <person name="Reiss B."/>
            <person name="Renner T."/>
            <person name="Rombauts S."/>
            <person name="Rushton P."/>
            <person name="Sanderfoot A."/>
            <person name="Schween G."/>
            <person name="Shiu S.-H."/>
            <person name="Stueber K."/>
            <person name="Theodoulou F.L."/>
            <person name="Tu H."/>
            <person name="Van de Peer Y."/>
            <person name="Verrier P.J."/>
            <person name="Waters E."/>
            <person name="Wood A."/>
            <person name="Yang L."/>
            <person name="Cove D."/>
            <person name="Cuming A."/>
            <person name="Hasebe M."/>
            <person name="Lucas S."/>
            <person name="Mishler D.B."/>
            <person name="Reski R."/>
            <person name="Grigoriev I."/>
            <person name="Quatrano R.S."/>
            <person name="Boore J.L."/>
        </authorList>
    </citation>
    <scope>NUCLEOTIDE SEQUENCE [LARGE SCALE GENOMIC DNA]</scope>
    <source>
        <strain evidence="3 4">cv. Gransden 2004</strain>
    </source>
</reference>
<protein>
    <submittedName>
        <fullName evidence="2 3">Uncharacterized protein</fullName>
    </submittedName>
</protein>
<name>A0A2K1JDE2_PHYPA</name>
<dbReference type="Gramene" id="Pp3c15_16440V3.1">
    <property type="protein sequence ID" value="Pp3c15_16440V3.1"/>
    <property type="gene ID" value="Pp3c15_16440"/>
</dbReference>
<evidence type="ECO:0000313" key="4">
    <source>
        <dbReference type="Proteomes" id="UP000006727"/>
    </source>
</evidence>
<dbReference type="EnsemblPlants" id="Pp3c15_16000V3.2">
    <property type="protein sequence ID" value="Pp3c15_16000V3.2"/>
    <property type="gene ID" value="Pp3c15_16000"/>
</dbReference>
<evidence type="ECO:0000313" key="3">
    <source>
        <dbReference type="EnsemblPlants" id="Pp3c15_16000V3.1"/>
    </source>
</evidence>
<reference evidence="3" key="3">
    <citation type="submission" date="2020-12" db="UniProtKB">
        <authorList>
            <consortium name="EnsemblPlants"/>
        </authorList>
    </citation>
    <scope>IDENTIFICATION</scope>
</reference>
<dbReference type="EMBL" id="ABEU02000015">
    <property type="protein sequence ID" value="PNR39530.1"/>
    <property type="molecule type" value="Genomic_DNA"/>
</dbReference>
<keyword evidence="4" id="KW-1185">Reference proteome</keyword>
<sequence length="99" mass="11157">MGLDETFNYRKSSQVVSTHDMAVPSYQLDMIIRANVQNIGGKTSKLVSYMRGKLGYDKCIVDQENDTISIHSINGLDPGRILKYIRRNVDPHASEIVQT</sequence>
<evidence type="ECO:0000313" key="1">
    <source>
        <dbReference type="EMBL" id="PNR39530.1"/>
    </source>
</evidence>
<dbReference type="Gramene" id="Pp3c15_16000V3.2">
    <property type="protein sequence ID" value="Pp3c15_16000V3.2"/>
    <property type="gene ID" value="Pp3c15_16000"/>
</dbReference>
<gene>
    <name evidence="1" type="ORF">PHYPA_019808</name>
    <name evidence="2" type="ORF">PHYPA_019820</name>
</gene>
<organism evidence="2">
    <name type="scientific">Physcomitrium patens</name>
    <name type="common">Spreading-leaved earth moss</name>
    <name type="synonym">Physcomitrella patens</name>
    <dbReference type="NCBI Taxonomy" id="3218"/>
    <lineage>
        <taxon>Eukaryota</taxon>
        <taxon>Viridiplantae</taxon>
        <taxon>Streptophyta</taxon>
        <taxon>Embryophyta</taxon>
        <taxon>Bryophyta</taxon>
        <taxon>Bryophytina</taxon>
        <taxon>Bryopsida</taxon>
        <taxon>Funariidae</taxon>
        <taxon>Funariales</taxon>
        <taxon>Funariaceae</taxon>
        <taxon>Physcomitrium</taxon>
    </lineage>
</organism>
<dbReference type="EMBL" id="ABEU02000015">
    <property type="protein sequence ID" value="PNR39542.1"/>
    <property type="molecule type" value="Genomic_DNA"/>
</dbReference>
<dbReference type="Gramene" id="Pp3c15_16000V3.1">
    <property type="protein sequence ID" value="Pp3c15_16000V3.1"/>
    <property type="gene ID" value="Pp3c15_16000"/>
</dbReference>
<dbReference type="PaxDb" id="3218-PP1S248_31V6.1"/>
<dbReference type="EnsemblPlants" id="Pp3c15_16440V3.2">
    <property type="protein sequence ID" value="Pp3c15_16440V3.2"/>
    <property type="gene ID" value="Pp3c15_16440"/>
</dbReference>
<dbReference type="Proteomes" id="UP000006727">
    <property type="component" value="Chromosome 15"/>
</dbReference>